<dbReference type="Gene3D" id="3.10.420.10">
    <property type="entry name" value="SecB-like"/>
    <property type="match status" value="1"/>
</dbReference>
<evidence type="ECO:0000313" key="3">
    <source>
        <dbReference type="Proteomes" id="UP001166402"/>
    </source>
</evidence>
<proteinExistence type="inferred from homology"/>
<dbReference type="InterPro" id="IPR003708">
    <property type="entry name" value="SecB"/>
</dbReference>
<dbReference type="InterPro" id="IPR035958">
    <property type="entry name" value="SecB-like_sf"/>
</dbReference>
<dbReference type="EMBL" id="JAGGLT010000001">
    <property type="protein sequence ID" value="MBP2070707.1"/>
    <property type="molecule type" value="Genomic_DNA"/>
</dbReference>
<dbReference type="RefSeq" id="WP_209452684.1">
    <property type="nucleotide sequence ID" value="NZ_JAGGLT010000001.1"/>
</dbReference>
<evidence type="ECO:0000313" key="2">
    <source>
        <dbReference type="EMBL" id="MBP2070707.1"/>
    </source>
</evidence>
<accession>A0ABS4NAL4</accession>
<sequence length="136" mass="15791">MEDNYKEMIKNIELVNIYLSKLNCIRTSDHKKLLQGINVNFNHNFELDELRGDNFDCKASFNVKGVKEDIEILEINAEFIATYHLENASNIDKELIDKFVKINLPLNVWPYGRELISSMTVRMGLPPLILSTYKIV</sequence>
<dbReference type="Pfam" id="PF02556">
    <property type="entry name" value="SecB"/>
    <property type="match status" value="1"/>
</dbReference>
<name>A0ABS4NAL4_9THEO</name>
<dbReference type="SUPFAM" id="SSF54611">
    <property type="entry name" value="SecB-like"/>
    <property type="match status" value="1"/>
</dbReference>
<protein>
    <submittedName>
        <fullName evidence="2">Preprotein translocase subunit SecB</fullName>
    </submittedName>
</protein>
<dbReference type="Proteomes" id="UP001166402">
    <property type="component" value="Unassembled WGS sequence"/>
</dbReference>
<organism evidence="2 3">
    <name type="scientific">Thermoanaerobacterium butyriciformans</name>
    <dbReference type="NCBI Taxonomy" id="1702242"/>
    <lineage>
        <taxon>Bacteria</taxon>
        <taxon>Bacillati</taxon>
        <taxon>Bacillota</taxon>
        <taxon>Clostridia</taxon>
        <taxon>Thermoanaerobacterales</taxon>
        <taxon>Thermoanaerobacteraceae</taxon>
        <taxon>Thermoanaerobacterium</taxon>
    </lineage>
</organism>
<comment type="caution">
    <text evidence="2">The sequence shown here is derived from an EMBL/GenBank/DDBJ whole genome shotgun (WGS) entry which is preliminary data.</text>
</comment>
<comment type="similarity">
    <text evidence="1">Belongs to the SecB family.</text>
</comment>
<reference evidence="2" key="1">
    <citation type="submission" date="2021-03" db="EMBL/GenBank/DDBJ databases">
        <title>Genomic Encyclopedia of Type Strains, Phase IV (KMG-IV): sequencing the most valuable type-strain genomes for metagenomic binning, comparative biology and taxonomic classification.</title>
        <authorList>
            <person name="Goeker M."/>
        </authorList>
    </citation>
    <scope>NUCLEOTIDE SEQUENCE</scope>
    <source>
        <strain evidence="2">DSM 101588</strain>
    </source>
</reference>
<keyword evidence="3" id="KW-1185">Reference proteome</keyword>
<gene>
    <name evidence="2" type="ORF">J2Z80_000205</name>
</gene>
<evidence type="ECO:0000256" key="1">
    <source>
        <dbReference type="ARBA" id="ARBA00009990"/>
    </source>
</evidence>